<reference evidence="2 3" key="1">
    <citation type="journal article" date="2018" name="Sci. Rep.">
        <title>Genomic signatures of local adaptation to the degree of environmental predictability in rotifers.</title>
        <authorList>
            <person name="Franch-Gras L."/>
            <person name="Hahn C."/>
            <person name="Garcia-Roger E.M."/>
            <person name="Carmona M.J."/>
            <person name="Serra M."/>
            <person name="Gomez A."/>
        </authorList>
    </citation>
    <scope>NUCLEOTIDE SEQUENCE [LARGE SCALE GENOMIC DNA]</scope>
    <source>
        <strain evidence="2">HYR1</strain>
    </source>
</reference>
<gene>
    <name evidence="2" type="ORF">BpHYR1_008597</name>
</gene>
<feature type="non-terminal residue" evidence="2">
    <location>
        <position position="28"/>
    </location>
</feature>
<feature type="compositionally biased region" description="Basic residues" evidence="1">
    <location>
        <begin position="16"/>
        <end position="28"/>
    </location>
</feature>
<evidence type="ECO:0000256" key="1">
    <source>
        <dbReference type="SAM" id="MobiDB-lite"/>
    </source>
</evidence>
<dbReference type="EMBL" id="REGN01001278">
    <property type="protein sequence ID" value="RNA35882.1"/>
    <property type="molecule type" value="Genomic_DNA"/>
</dbReference>
<protein>
    <submittedName>
        <fullName evidence="2">Uncharacterized protein</fullName>
    </submittedName>
</protein>
<sequence>MVLKIELPEKGPQKSLSKKVPQKRVSRR</sequence>
<proteinExistence type="predicted"/>
<dbReference type="AlphaFoldDB" id="A0A3M7SJJ5"/>
<evidence type="ECO:0000313" key="2">
    <source>
        <dbReference type="EMBL" id="RNA35882.1"/>
    </source>
</evidence>
<feature type="compositionally biased region" description="Basic and acidic residues" evidence="1">
    <location>
        <begin position="1"/>
        <end position="12"/>
    </location>
</feature>
<feature type="region of interest" description="Disordered" evidence="1">
    <location>
        <begin position="1"/>
        <end position="28"/>
    </location>
</feature>
<organism evidence="2 3">
    <name type="scientific">Brachionus plicatilis</name>
    <name type="common">Marine rotifer</name>
    <name type="synonym">Brachionus muelleri</name>
    <dbReference type="NCBI Taxonomy" id="10195"/>
    <lineage>
        <taxon>Eukaryota</taxon>
        <taxon>Metazoa</taxon>
        <taxon>Spiralia</taxon>
        <taxon>Gnathifera</taxon>
        <taxon>Rotifera</taxon>
        <taxon>Eurotatoria</taxon>
        <taxon>Monogononta</taxon>
        <taxon>Pseudotrocha</taxon>
        <taxon>Ploima</taxon>
        <taxon>Brachionidae</taxon>
        <taxon>Brachionus</taxon>
    </lineage>
</organism>
<keyword evidence="3" id="KW-1185">Reference proteome</keyword>
<comment type="caution">
    <text evidence="2">The sequence shown here is derived from an EMBL/GenBank/DDBJ whole genome shotgun (WGS) entry which is preliminary data.</text>
</comment>
<accession>A0A3M7SJJ5</accession>
<evidence type="ECO:0000313" key="3">
    <source>
        <dbReference type="Proteomes" id="UP000276133"/>
    </source>
</evidence>
<name>A0A3M7SJJ5_BRAPC</name>
<dbReference type="Proteomes" id="UP000276133">
    <property type="component" value="Unassembled WGS sequence"/>
</dbReference>